<organism evidence="2 3">
    <name type="scientific">Lentinula raphanica</name>
    <dbReference type="NCBI Taxonomy" id="153919"/>
    <lineage>
        <taxon>Eukaryota</taxon>
        <taxon>Fungi</taxon>
        <taxon>Dikarya</taxon>
        <taxon>Basidiomycota</taxon>
        <taxon>Agaricomycotina</taxon>
        <taxon>Agaricomycetes</taxon>
        <taxon>Agaricomycetidae</taxon>
        <taxon>Agaricales</taxon>
        <taxon>Marasmiineae</taxon>
        <taxon>Omphalotaceae</taxon>
        <taxon>Lentinula</taxon>
    </lineage>
</organism>
<gene>
    <name evidence="2" type="ORF">F5878DRAFT_177228</name>
</gene>
<proteinExistence type="predicted"/>
<reference evidence="2" key="1">
    <citation type="submission" date="2022-08" db="EMBL/GenBank/DDBJ databases">
        <authorList>
            <consortium name="DOE Joint Genome Institute"/>
            <person name="Min B."/>
            <person name="Riley R."/>
            <person name="Sierra-Patev S."/>
            <person name="Naranjo-Ortiz M."/>
            <person name="Looney B."/>
            <person name="Konkel Z."/>
            <person name="Slot J.C."/>
            <person name="Sakamoto Y."/>
            <person name="Steenwyk J.L."/>
            <person name="Rokas A."/>
            <person name="Carro J."/>
            <person name="Camarero S."/>
            <person name="Ferreira P."/>
            <person name="Molpeceres G."/>
            <person name="Ruiz-Duenas F.J."/>
            <person name="Serrano A."/>
            <person name="Henrissat B."/>
            <person name="Drula E."/>
            <person name="Hughes K.W."/>
            <person name="Mata J.L."/>
            <person name="Ishikawa N.K."/>
            <person name="Vargas-Isla R."/>
            <person name="Ushijima S."/>
            <person name="Smith C.A."/>
            <person name="Ahrendt S."/>
            <person name="Andreopoulos W."/>
            <person name="He G."/>
            <person name="Labutti K."/>
            <person name="Lipzen A."/>
            <person name="Ng V."/>
            <person name="Sandor L."/>
            <person name="Barry K."/>
            <person name="Martinez A.T."/>
            <person name="Xiao Y."/>
            <person name="Gibbons J.G."/>
            <person name="Terashima K."/>
            <person name="Hibbett D.S."/>
            <person name="Grigoriev I.V."/>
        </authorList>
    </citation>
    <scope>NUCLEOTIDE SEQUENCE</scope>
    <source>
        <strain evidence="2">TFB9207</strain>
    </source>
</reference>
<dbReference type="Proteomes" id="UP001163846">
    <property type="component" value="Unassembled WGS sequence"/>
</dbReference>
<evidence type="ECO:0000256" key="1">
    <source>
        <dbReference type="SAM" id="SignalP"/>
    </source>
</evidence>
<accession>A0AA38P8F0</accession>
<name>A0AA38P8F0_9AGAR</name>
<sequence>MLLSSISAYLILGLLSTVHAAPTTRPGTPTNDIDDSWHIVDGDEIPNHVRADWQNINSEEDFVMFDSTSSGHVEKVFGPFTKRVDVVDHAPDPKGPFTAEQAGVPTEVVETIETKFTGYIFPFSDSAPLRFSTQWPKEVTDPSSLKLRLGYWGRNQHKQAAKASKGHHIYPYKKAKNR</sequence>
<dbReference type="EMBL" id="MU806192">
    <property type="protein sequence ID" value="KAJ3838268.1"/>
    <property type="molecule type" value="Genomic_DNA"/>
</dbReference>
<protein>
    <submittedName>
        <fullName evidence="2">Uncharacterized protein</fullName>
    </submittedName>
</protein>
<evidence type="ECO:0000313" key="3">
    <source>
        <dbReference type="Proteomes" id="UP001163846"/>
    </source>
</evidence>
<feature type="signal peptide" evidence="1">
    <location>
        <begin position="1"/>
        <end position="20"/>
    </location>
</feature>
<keyword evidence="1" id="KW-0732">Signal</keyword>
<dbReference type="AlphaFoldDB" id="A0AA38P8F0"/>
<evidence type="ECO:0000313" key="2">
    <source>
        <dbReference type="EMBL" id="KAJ3838268.1"/>
    </source>
</evidence>
<keyword evidence="3" id="KW-1185">Reference proteome</keyword>
<feature type="chain" id="PRO_5041272563" evidence="1">
    <location>
        <begin position="21"/>
        <end position="178"/>
    </location>
</feature>
<comment type="caution">
    <text evidence="2">The sequence shown here is derived from an EMBL/GenBank/DDBJ whole genome shotgun (WGS) entry which is preliminary data.</text>
</comment>